<reference evidence="2 3" key="1">
    <citation type="submission" date="2006-02" db="EMBL/GenBank/DDBJ databases">
        <authorList>
            <person name="Amann R."/>
            <person name="Ferriera S."/>
            <person name="Johnson J."/>
            <person name="Kravitz S."/>
            <person name="Halpern A."/>
            <person name="Remington K."/>
            <person name="Beeson K."/>
            <person name="Tran B."/>
            <person name="Rogers Y.-H."/>
            <person name="Friedman R."/>
            <person name="Venter J.C."/>
        </authorList>
    </citation>
    <scope>NUCLEOTIDE SEQUENCE [LARGE SCALE GENOMIC DNA]</scope>
    <source>
        <strain evidence="2 3">DSM 3645</strain>
    </source>
</reference>
<keyword evidence="1" id="KW-1133">Transmembrane helix</keyword>
<proteinExistence type="predicted"/>
<accession>A3ZQL7</accession>
<keyword evidence="1" id="KW-0472">Membrane</keyword>
<comment type="caution">
    <text evidence="2">The sequence shown here is derived from an EMBL/GenBank/DDBJ whole genome shotgun (WGS) entry which is preliminary data.</text>
</comment>
<evidence type="ECO:0000256" key="1">
    <source>
        <dbReference type="SAM" id="Phobius"/>
    </source>
</evidence>
<dbReference type="HOGENOM" id="CLU_2271945_0_0_0"/>
<keyword evidence="1" id="KW-0812">Transmembrane</keyword>
<sequence>MLRERTFPTPRVTSGRGELYYTVWETWENFTRFVQGPNRSRRMPKALTITGMAISILIFLVFALDLAIGVPFKGVSTTMDVAFVVGSAVVAFLAFTTFRELK</sequence>
<feature type="transmembrane region" description="Helical" evidence="1">
    <location>
        <begin position="81"/>
        <end position="98"/>
    </location>
</feature>
<dbReference type="EMBL" id="AANZ01000006">
    <property type="protein sequence ID" value="EAQ80955.1"/>
    <property type="molecule type" value="Genomic_DNA"/>
</dbReference>
<evidence type="ECO:0000313" key="2">
    <source>
        <dbReference type="EMBL" id="EAQ80955.1"/>
    </source>
</evidence>
<dbReference type="Proteomes" id="UP000004358">
    <property type="component" value="Unassembled WGS sequence"/>
</dbReference>
<protein>
    <submittedName>
        <fullName evidence="2">Uncharacterized protein</fullName>
    </submittedName>
</protein>
<name>A3ZQL7_9BACT</name>
<organism evidence="2 3">
    <name type="scientific">Blastopirellula marina DSM 3645</name>
    <dbReference type="NCBI Taxonomy" id="314230"/>
    <lineage>
        <taxon>Bacteria</taxon>
        <taxon>Pseudomonadati</taxon>
        <taxon>Planctomycetota</taxon>
        <taxon>Planctomycetia</taxon>
        <taxon>Pirellulales</taxon>
        <taxon>Pirellulaceae</taxon>
        <taxon>Blastopirellula</taxon>
    </lineage>
</organism>
<dbReference type="AlphaFoldDB" id="A3ZQL7"/>
<evidence type="ECO:0000313" key="3">
    <source>
        <dbReference type="Proteomes" id="UP000004358"/>
    </source>
</evidence>
<feature type="transmembrane region" description="Helical" evidence="1">
    <location>
        <begin position="46"/>
        <end position="69"/>
    </location>
</feature>
<gene>
    <name evidence="2" type="ORF">DSM3645_20327</name>
</gene>